<evidence type="ECO:0000256" key="10">
    <source>
        <dbReference type="SAM" id="MobiDB-lite"/>
    </source>
</evidence>
<dbReference type="PANTHER" id="PTHR42904:SF6">
    <property type="entry name" value="NAD-CAPPED RNA HYDROLASE NUDT12"/>
    <property type="match status" value="1"/>
</dbReference>
<dbReference type="SUPFAM" id="SSF55811">
    <property type="entry name" value="Nudix"/>
    <property type="match status" value="1"/>
</dbReference>
<dbReference type="PANTHER" id="PTHR42904">
    <property type="entry name" value="NUDIX HYDROLASE, NUDC SUBFAMILY"/>
    <property type="match status" value="1"/>
</dbReference>
<dbReference type="Gene3D" id="3.90.79.10">
    <property type="entry name" value="Nucleoside Triphosphate Pyrophosphohydrolase"/>
    <property type="match status" value="1"/>
</dbReference>
<dbReference type="InterPro" id="IPR015797">
    <property type="entry name" value="NUDIX_hydrolase-like_dom_sf"/>
</dbReference>
<evidence type="ECO:0000256" key="7">
    <source>
        <dbReference type="ARBA" id="ARBA00022842"/>
    </source>
</evidence>
<gene>
    <name evidence="12" type="ORF">J2X01_001678</name>
</gene>
<dbReference type="Pfam" id="PF09297">
    <property type="entry name" value="Zn_ribbon_NUD"/>
    <property type="match status" value="1"/>
</dbReference>
<name>A0ABU1UBA9_9MICC</name>
<evidence type="ECO:0000256" key="2">
    <source>
        <dbReference type="ARBA" id="ARBA00001947"/>
    </source>
</evidence>
<dbReference type="CDD" id="cd03429">
    <property type="entry name" value="NUDIX_NADH_pyrophosphatase_Nudt13"/>
    <property type="match status" value="1"/>
</dbReference>
<keyword evidence="6 12" id="KW-0378">Hydrolase</keyword>
<feature type="domain" description="Nudix hydrolase" evidence="11">
    <location>
        <begin position="231"/>
        <end position="355"/>
    </location>
</feature>
<dbReference type="NCBIfam" id="NF001299">
    <property type="entry name" value="PRK00241.1"/>
    <property type="match status" value="1"/>
</dbReference>
<feature type="compositionally biased region" description="Polar residues" evidence="10">
    <location>
        <begin position="1"/>
        <end position="30"/>
    </location>
</feature>
<proteinExistence type="inferred from homology"/>
<keyword evidence="8" id="KW-0520">NAD</keyword>
<dbReference type="InterPro" id="IPR015376">
    <property type="entry name" value="Znr_NADH_PPase"/>
</dbReference>
<evidence type="ECO:0000256" key="1">
    <source>
        <dbReference type="ARBA" id="ARBA00001946"/>
    </source>
</evidence>
<comment type="cofactor">
    <cofactor evidence="2">
        <name>Zn(2+)</name>
        <dbReference type="ChEBI" id="CHEBI:29105"/>
    </cofactor>
</comment>
<evidence type="ECO:0000256" key="5">
    <source>
        <dbReference type="ARBA" id="ARBA00022723"/>
    </source>
</evidence>
<evidence type="ECO:0000313" key="13">
    <source>
        <dbReference type="Proteomes" id="UP001252243"/>
    </source>
</evidence>
<keyword evidence="13" id="KW-1185">Reference proteome</keyword>
<evidence type="ECO:0000256" key="9">
    <source>
        <dbReference type="ARBA" id="ARBA00023679"/>
    </source>
</evidence>
<dbReference type="EMBL" id="JAVDVQ010000005">
    <property type="protein sequence ID" value="MDR7082390.1"/>
    <property type="molecule type" value="Genomic_DNA"/>
</dbReference>
<dbReference type="PROSITE" id="PS00893">
    <property type="entry name" value="NUDIX_BOX"/>
    <property type="match status" value="1"/>
</dbReference>
<dbReference type="Gene3D" id="3.90.79.20">
    <property type="match status" value="1"/>
</dbReference>
<evidence type="ECO:0000256" key="3">
    <source>
        <dbReference type="ARBA" id="ARBA00009595"/>
    </source>
</evidence>
<dbReference type="Proteomes" id="UP001252243">
    <property type="component" value="Unassembled WGS sequence"/>
</dbReference>
<reference evidence="12 13" key="1">
    <citation type="submission" date="2023-07" db="EMBL/GenBank/DDBJ databases">
        <title>Sorghum-associated microbial communities from plants grown in Nebraska, USA.</title>
        <authorList>
            <person name="Schachtman D."/>
        </authorList>
    </citation>
    <scope>NUCLEOTIDE SEQUENCE [LARGE SCALE GENOMIC DNA]</scope>
    <source>
        <strain evidence="12 13">BE167</strain>
    </source>
</reference>
<dbReference type="PROSITE" id="PS51462">
    <property type="entry name" value="NUDIX"/>
    <property type="match status" value="1"/>
</dbReference>
<comment type="similarity">
    <text evidence="3">Belongs to the Nudix hydrolase family. NudC subfamily.</text>
</comment>
<dbReference type="InterPro" id="IPR020084">
    <property type="entry name" value="NUDIX_hydrolase_CS"/>
</dbReference>
<organism evidence="12 13">
    <name type="scientific">Arthrobacter ginsengisoli</name>
    <dbReference type="NCBI Taxonomy" id="1356565"/>
    <lineage>
        <taxon>Bacteria</taxon>
        <taxon>Bacillati</taxon>
        <taxon>Actinomycetota</taxon>
        <taxon>Actinomycetes</taxon>
        <taxon>Micrococcales</taxon>
        <taxon>Micrococcaceae</taxon>
        <taxon>Arthrobacter</taxon>
    </lineage>
</organism>
<evidence type="ECO:0000256" key="8">
    <source>
        <dbReference type="ARBA" id="ARBA00023027"/>
    </source>
</evidence>
<keyword evidence="5" id="KW-0479">Metal-binding</keyword>
<keyword evidence="7" id="KW-0460">Magnesium</keyword>
<dbReference type="InterPro" id="IPR050241">
    <property type="entry name" value="NAD-cap_RNA_hydrolase_NudC"/>
</dbReference>
<dbReference type="Pfam" id="PF00293">
    <property type="entry name" value="NUDIX"/>
    <property type="match status" value="1"/>
</dbReference>
<dbReference type="GO" id="GO:0016787">
    <property type="term" value="F:hydrolase activity"/>
    <property type="evidence" value="ECO:0007669"/>
    <property type="project" value="UniProtKB-KW"/>
</dbReference>
<evidence type="ECO:0000313" key="12">
    <source>
        <dbReference type="EMBL" id="MDR7082390.1"/>
    </source>
</evidence>
<accession>A0ABU1UBA9</accession>
<protein>
    <recommendedName>
        <fullName evidence="4">NAD(+) diphosphatase</fullName>
        <ecNumber evidence="4">3.6.1.22</ecNumber>
    </recommendedName>
</protein>
<evidence type="ECO:0000256" key="6">
    <source>
        <dbReference type="ARBA" id="ARBA00022801"/>
    </source>
</evidence>
<comment type="cofactor">
    <cofactor evidence="1">
        <name>Mg(2+)</name>
        <dbReference type="ChEBI" id="CHEBI:18420"/>
    </cofactor>
</comment>
<comment type="catalytic activity">
    <reaction evidence="9">
        <text>a 5'-end NAD(+)-phospho-ribonucleoside in mRNA + H2O = a 5'-end phospho-adenosine-phospho-ribonucleoside in mRNA + beta-nicotinamide D-ribonucleotide + 2 H(+)</text>
        <dbReference type="Rhea" id="RHEA:60876"/>
        <dbReference type="Rhea" id="RHEA-COMP:15698"/>
        <dbReference type="Rhea" id="RHEA-COMP:15719"/>
        <dbReference type="ChEBI" id="CHEBI:14649"/>
        <dbReference type="ChEBI" id="CHEBI:15377"/>
        <dbReference type="ChEBI" id="CHEBI:15378"/>
        <dbReference type="ChEBI" id="CHEBI:144029"/>
        <dbReference type="ChEBI" id="CHEBI:144051"/>
    </reaction>
    <physiologicalReaction direction="left-to-right" evidence="9">
        <dbReference type="Rhea" id="RHEA:60877"/>
    </physiologicalReaction>
</comment>
<feature type="region of interest" description="Disordered" evidence="10">
    <location>
        <begin position="1"/>
        <end position="45"/>
    </location>
</feature>
<dbReference type="InterPro" id="IPR049734">
    <property type="entry name" value="NudC-like_C"/>
</dbReference>
<evidence type="ECO:0000259" key="11">
    <source>
        <dbReference type="PROSITE" id="PS51462"/>
    </source>
</evidence>
<sequence length="375" mass="39748">MSLTESAAPQSQAQKGQARTGQTPKSQTPEIHTHEGTSLAPHGSPAANLLMDTVLPVRPALVDRGSAARLRPGMLEELIGSGGALAMVLSGRQALINGSSLVLLDAAELAQHLQDTPYAPDQLIYLGSALPGSDLVAGTPLVLFLLPQQFEVRAEEFEAHIAGIPEDAQWAGFRDVAATLNPTDTAIFIEASAIANWHATHTHCPRCGTATEPEAGGWVRRCPSDGSEHYPRTDPAIIVTVVGPDDRLLLGGGGPLDARNYSTLAGFVEPGESLEQAVVREIGEEVGVRVTACQYLGSQSWPFPASLMLGFTATTADADATPDGVEVTRARWFSRSELQEAVLSGEIVISSRLSIARALIEHWFGGRIQDRVDSA</sequence>
<comment type="caution">
    <text evidence="12">The sequence shown here is derived from an EMBL/GenBank/DDBJ whole genome shotgun (WGS) entry which is preliminary data.</text>
</comment>
<dbReference type="InterPro" id="IPR000086">
    <property type="entry name" value="NUDIX_hydrolase_dom"/>
</dbReference>
<evidence type="ECO:0000256" key="4">
    <source>
        <dbReference type="ARBA" id="ARBA00012381"/>
    </source>
</evidence>
<dbReference type="EC" id="3.6.1.22" evidence="4"/>